<accession>A0ACC0DAG6</accession>
<evidence type="ECO:0000313" key="2">
    <source>
        <dbReference type="Proteomes" id="UP001497680"/>
    </source>
</evidence>
<name>A0ACC0DAG6_9PEZI</name>
<organism evidence="1 2">
    <name type="scientific">Hypoxylon rubiginosum</name>
    <dbReference type="NCBI Taxonomy" id="110542"/>
    <lineage>
        <taxon>Eukaryota</taxon>
        <taxon>Fungi</taxon>
        <taxon>Dikarya</taxon>
        <taxon>Ascomycota</taxon>
        <taxon>Pezizomycotina</taxon>
        <taxon>Sordariomycetes</taxon>
        <taxon>Xylariomycetidae</taxon>
        <taxon>Xylariales</taxon>
        <taxon>Hypoxylaceae</taxon>
        <taxon>Hypoxylon</taxon>
    </lineage>
</organism>
<dbReference type="Proteomes" id="UP001497680">
    <property type="component" value="Unassembled WGS sequence"/>
</dbReference>
<keyword evidence="2" id="KW-1185">Reference proteome</keyword>
<protein>
    <submittedName>
        <fullName evidence="1">Heterokaryon incompatibility protein-domain-containing protein</fullName>
    </submittedName>
</protein>
<sequence length="726" mass="82924">MNHFTMNIRIRKFQHMPGWFRRLFTVPVTETSPYSFYQPLDTSRGEIRLIKIIPALNNDETIQCTLETALLSTSGLTHAALSYVWGDPEITRDIHVNGKPFPITENLYDALWHFRSNSALLSDGRNSELPLWVDAICINQGDTNERNQQVPFMSSIYSSATRVISWVGTPGVDGGDIAIRMTRNIVKKVFDDVTGEINEKSLRNILISHPLLFRKDKEKVVLNDYEGNVAWKTINRLYQRPYWRRIWIFQEIILAGHASTHLLVCGHEAMAFNDAIKLCRIFRFLQRNNVPEQLGLDQEVWDFVKHDTTLNIFMAIDWWRGVSAGGQRTLRLDLLLFMSLMFQATDPRDYVYGFHALTVLKQRVDYNKSKKEVYLDWYNNGIGTIAGYEGHMPPILLAGLGLDETWEPSWLPNLSRLYEIFRKSYLGNLLDGWAEYNLINPIYSRPGDITSKVSGDSLYISGVRCGKITEVFRINASAPRHRQLHYLCFDVLTRENQIDHPCGISALQALFYLIHQGHDPRTAQRLSVPLKPTSAFQAFRWYGCVNTKFGLDAAFANEEIEYERCAAEYGPKWKQGKFSSYRELIRHLDKSICEGMMGQGDFQTLKQSDPVGTVTANTQWAGLEASGFGKFGRSKFGLPDTIAIIHSTREKVVFQTDKGHIGFGLKGLREGDQVCTLETVPSPMVLRETGKRHRNVGLCYVYGLWDDGAEGTIKPGDPRLEEFEIY</sequence>
<proteinExistence type="predicted"/>
<gene>
    <name evidence="1" type="ORF">F4821DRAFT_231242</name>
</gene>
<comment type="caution">
    <text evidence="1">The sequence shown here is derived from an EMBL/GenBank/DDBJ whole genome shotgun (WGS) entry which is preliminary data.</text>
</comment>
<evidence type="ECO:0000313" key="1">
    <source>
        <dbReference type="EMBL" id="KAI6089526.1"/>
    </source>
</evidence>
<dbReference type="EMBL" id="MU394295">
    <property type="protein sequence ID" value="KAI6089526.1"/>
    <property type="molecule type" value="Genomic_DNA"/>
</dbReference>
<reference evidence="1 2" key="1">
    <citation type="journal article" date="2022" name="New Phytol.">
        <title>Ecological generalism drives hyperdiversity of secondary metabolite gene clusters in xylarialean endophytes.</title>
        <authorList>
            <person name="Franco M.E.E."/>
            <person name="Wisecaver J.H."/>
            <person name="Arnold A.E."/>
            <person name="Ju Y.M."/>
            <person name="Slot J.C."/>
            <person name="Ahrendt S."/>
            <person name="Moore L.P."/>
            <person name="Eastman K.E."/>
            <person name="Scott K."/>
            <person name="Konkel Z."/>
            <person name="Mondo S.J."/>
            <person name="Kuo A."/>
            <person name="Hayes R.D."/>
            <person name="Haridas S."/>
            <person name="Andreopoulos B."/>
            <person name="Riley R."/>
            <person name="LaButti K."/>
            <person name="Pangilinan J."/>
            <person name="Lipzen A."/>
            <person name="Amirebrahimi M."/>
            <person name="Yan J."/>
            <person name="Adam C."/>
            <person name="Keymanesh K."/>
            <person name="Ng V."/>
            <person name="Louie K."/>
            <person name="Northen T."/>
            <person name="Drula E."/>
            <person name="Henrissat B."/>
            <person name="Hsieh H.M."/>
            <person name="Youens-Clark K."/>
            <person name="Lutzoni F."/>
            <person name="Miadlikowska J."/>
            <person name="Eastwood D.C."/>
            <person name="Hamelin R.C."/>
            <person name="Grigoriev I.V."/>
            <person name="U'Ren J.M."/>
        </authorList>
    </citation>
    <scope>NUCLEOTIDE SEQUENCE [LARGE SCALE GENOMIC DNA]</scope>
    <source>
        <strain evidence="1 2">ER1909</strain>
    </source>
</reference>